<accession>A0A160T606</accession>
<reference evidence="1" key="1">
    <citation type="submission" date="2016-01" db="EMBL/GenBank/DDBJ databases">
        <authorList>
            <person name="Mcilroy J.S."/>
            <person name="Karst M S."/>
            <person name="Albertsen M."/>
        </authorList>
    </citation>
    <scope>NUCLEOTIDE SEQUENCE</scope>
    <source>
        <strain evidence="1">Cfx-K</strain>
    </source>
</reference>
<keyword evidence="2" id="KW-1185">Reference proteome</keyword>
<dbReference type="AlphaFoldDB" id="A0A160T606"/>
<dbReference type="KEGG" id="pbf:CFX0092_A2497"/>
<evidence type="ECO:0000313" key="2">
    <source>
        <dbReference type="Proteomes" id="UP000215027"/>
    </source>
</evidence>
<evidence type="ECO:0000313" key="1">
    <source>
        <dbReference type="EMBL" id="CUS04375.2"/>
    </source>
</evidence>
<dbReference type="OrthoDB" id="161319at2"/>
<evidence type="ECO:0008006" key="3">
    <source>
        <dbReference type="Google" id="ProtNLM"/>
    </source>
</evidence>
<dbReference type="Proteomes" id="UP000215027">
    <property type="component" value="Chromosome I"/>
</dbReference>
<dbReference type="Pfam" id="PF08843">
    <property type="entry name" value="AbiEii"/>
    <property type="match status" value="1"/>
</dbReference>
<sequence>MQALTFWKTITMDQSGFLEEIVATLDDNGIRYCVIGGQGVNAYVEPLVSLDLDLVIAIDQLEQVEALLEKSGFQIKRFPHSLNVTLPDSSLRLQIQTDPRYAAFPLRATERDVLGLLLPVASVADILQGKVWAFLDPERRGSKRQKDLADIARLLEGYPELLPQVPEEIISRLV</sequence>
<dbReference type="SUPFAM" id="SSF81301">
    <property type="entry name" value="Nucleotidyltransferase"/>
    <property type="match status" value="1"/>
</dbReference>
<organism evidence="1 2">
    <name type="scientific">Candidatus Promineifilum breve</name>
    <dbReference type="NCBI Taxonomy" id="1806508"/>
    <lineage>
        <taxon>Bacteria</taxon>
        <taxon>Bacillati</taxon>
        <taxon>Chloroflexota</taxon>
        <taxon>Ardenticatenia</taxon>
        <taxon>Candidatus Promineifilales</taxon>
        <taxon>Candidatus Promineifilaceae</taxon>
        <taxon>Candidatus Promineifilum</taxon>
    </lineage>
</organism>
<dbReference type="InterPro" id="IPR043519">
    <property type="entry name" value="NT_sf"/>
</dbReference>
<name>A0A160T606_9CHLR</name>
<protein>
    <recommendedName>
        <fullName evidence="3">Nucleotidyltransferase family protein</fullName>
    </recommendedName>
</protein>
<proteinExistence type="predicted"/>
<dbReference type="EMBL" id="LN890655">
    <property type="protein sequence ID" value="CUS04375.2"/>
    <property type="molecule type" value="Genomic_DNA"/>
</dbReference>
<dbReference type="RefSeq" id="WP_095043713.1">
    <property type="nucleotide sequence ID" value="NZ_LN890655.1"/>
</dbReference>
<gene>
    <name evidence="1" type="ORF">CFX0092_A2497</name>
</gene>
<dbReference type="Gene3D" id="3.30.460.40">
    <property type="match status" value="1"/>
</dbReference>
<dbReference type="InterPro" id="IPR014942">
    <property type="entry name" value="AbiEii"/>
</dbReference>